<keyword evidence="2" id="KW-1185">Reference proteome</keyword>
<dbReference type="AlphaFoldDB" id="A0A3S1H0N9"/>
<proteinExistence type="predicted"/>
<name>A0A3S1H0N9_ELYCH</name>
<organism evidence="1 2">
    <name type="scientific">Elysia chlorotica</name>
    <name type="common">Eastern emerald elysia</name>
    <name type="synonym">Sea slug</name>
    <dbReference type="NCBI Taxonomy" id="188477"/>
    <lineage>
        <taxon>Eukaryota</taxon>
        <taxon>Metazoa</taxon>
        <taxon>Spiralia</taxon>
        <taxon>Lophotrochozoa</taxon>
        <taxon>Mollusca</taxon>
        <taxon>Gastropoda</taxon>
        <taxon>Heterobranchia</taxon>
        <taxon>Euthyneura</taxon>
        <taxon>Panpulmonata</taxon>
        <taxon>Sacoglossa</taxon>
        <taxon>Placobranchoidea</taxon>
        <taxon>Plakobranchidae</taxon>
        <taxon>Elysia</taxon>
    </lineage>
</organism>
<evidence type="ECO:0000313" key="1">
    <source>
        <dbReference type="EMBL" id="RUS69891.1"/>
    </source>
</evidence>
<sequence length="197" mass="22070">GTDLLGTGPEGFRKSGVLVELSNLAFHFRSRGDLTADQVDEVLGFLASRARRQEQAELGQLGRLSAALRRVSHKNSWMCSEEADLSRSDRLKKELEDFFDRERTDDGGGEEDPNVEVIEPDSSALGQLIPDIRQFISVYGADHSLTGRSIARILHGIASPNFPAETWGRVRRFWRAHLHVDFPVVVREATKMVIAMR</sequence>
<dbReference type="STRING" id="188477.A0A3S1H0N9"/>
<gene>
    <name evidence="1" type="ORF">EGW08_022342</name>
</gene>
<dbReference type="EMBL" id="RQTK01001544">
    <property type="protein sequence ID" value="RUS69891.1"/>
    <property type="molecule type" value="Genomic_DNA"/>
</dbReference>
<comment type="caution">
    <text evidence="1">The sequence shown here is derived from an EMBL/GenBank/DDBJ whole genome shotgun (WGS) entry which is preliminary data.</text>
</comment>
<evidence type="ECO:0000313" key="2">
    <source>
        <dbReference type="Proteomes" id="UP000271974"/>
    </source>
</evidence>
<protein>
    <submittedName>
        <fullName evidence="1">Uncharacterized protein</fullName>
    </submittedName>
</protein>
<feature type="non-terminal residue" evidence="1">
    <location>
        <position position="1"/>
    </location>
</feature>
<accession>A0A3S1H0N9</accession>
<dbReference type="Proteomes" id="UP000271974">
    <property type="component" value="Unassembled WGS sequence"/>
</dbReference>
<reference evidence="1 2" key="1">
    <citation type="submission" date="2019-01" db="EMBL/GenBank/DDBJ databases">
        <title>A draft genome assembly of the solar-powered sea slug Elysia chlorotica.</title>
        <authorList>
            <person name="Cai H."/>
            <person name="Li Q."/>
            <person name="Fang X."/>
            <person name="Li J."/>
            <person name="Curtis N.E."/>
            <person name="Altenburger A."/>
            <person name="Shibata T."/>
            <person name="Feng M."/>
            <person name="Maeda T."/>
            <person name="Schwartz J.A."/>
            <person name="Shigenobu S."/>
            <person name="Lundholm N."/>
            <person name="Nishiyama T."/>
            <person name="Yang H."/>
            <person name="Hasebe M."/>
            <person name="Li S."/>
            <person name="Pierce S.K."/>
            <person name="Wang J."/>
        </authorList>
    </citation>
    <scope>NUCLEOTIDE SEQUENCE [LARGE SCALE GENOMIC DNA]</scope>
    <source>
        <strain evidence="1">EC2010</strain>
        <tissue evidence="1">Whole organism of an adult</tissue>
    </source>
</reference>
<dbReference type="OrthoDB" id="10261556at2759"/>